<evidence type="ECO:0000313" key="2">
    <source>
        <dbReference type="Proteomes" id="UP000324800"/>
    </source>
</evidence>
<reference evidence="1 2" key="1">
    <citation type="submission" date="2019-03" db="EMBL/GenBank/DDBJ databases">
        <title>Single cell metagenomics reveals metabolic interactions within the superorganism composed of flagellate Streblomastix strix and complex community of Bacteroidetes bacteria on its surface.</title>
        <authorList>
            <person name="Treitli S.C."/>
            <person name="Kolisko M."/>
            <person name="Husnik F."/>
            <person name="Keeling P."/>
            <person name="Hampl V."/>
        </authorList>
    </citation>
    <scope>NUCLEOTIDE SEQUENCE [LARGE SCALE GENOMIC DNA]</scope>
    <source>
        <strain evidence="1">ST1C</strain>
    </source>
</reference>
<organism evidence="1 2">
    <name type="scientific">Streblomastix strix</name>
    <dbReference type="NCBI Taxonomy" id="222440"/>
    <lineage>
        <taxon>Eukaryota</taxon>
        <taxon>Metamonada</taxon>
        <taxon>Preaxostyla</taxon>
        <taxon>Oxymonadida</taxon>
        <taxon>Streblomastigidae</taxon>
        <taxon>Streblomastix</taxon>
    </lineage>
</organism>
<dbReference type="AlphaFoldDB" id="A0A5J4WXD1"/>
<accession>A0A5J4WXD1</accession>
<comment type="caution">
    <text evidence="1">The sequence shown here is derived from an EMBL/GenBank/DDBJ whole genome shotgun (WGS) entry which is preliminary data.</text>
</comment>
<dbReference type="EMBL" id="SNRW01000833">
    <property type="protein sequence ID" value="KAA6399025.1"/>
    <property type="molecule type" value="Genomic_DNA"/>
</dbReference>
<name>A0A5J4WXD1_9EUKA</name>
<sequence length="245" mass="28038">MNSARDYNIIGSLLGLGEFILLEIISEMILPQDVQQFLVVCRKINKLLEHLRFKKIIQSLIQITPVFIIKESSQGKLEGMKFIHSNIYNYCTIAFDPVINEGIVRFEAIFENTGAWKTIGVAYAFYSFESESPPWNVGNTKTTVKYYSDGRIDQIGKTILNKEYTDGQIIGIEVDMTTVPRRFTFFVDDVEQPNYVSGIPSKIRFWAFLWNSSSSFTVVKFERLIKSTAKGVVGSQALEWGKEWK</sequence>
<proteinExistence type="predicted"/>
<dbReference type="Proteomes" id="UP000324800">
    <property type="component" value="Unassembled WGS sequence"/>
</dbReference>
<protein>
    <submittedName>
        <fullName evidence="1">Uncharacterized protein</fullName>
    </submittedName>
</protein>
<gene>
    <name evidence="1" type="ORF">EZS28_005442</name>
</gene>
<evidence type="ECO:0000313" key="1">
    <source>
        <dbReference type="EMBL" id="KAA6399025.1"/>
    </source>
</evidence>